<organism evidence="10 11">
    <name type="scientific">Bosea minatitlanensis</name>
    <dbReference type="NCBI Taxonomy" id="128782"/>
    <lineage>
        <taxon>Bacteria</taxon>
        <taxon>Pseudomonadati</taxon>
        <taxon>Pseudomonadota</taxon>
        <taxon>Alphaproteobacteria</taxon>
        <taxon>Hyphomicrobiales</taxon>
        <taxon>Boseaceae</taxon>
        <taxon>Bosea</taxon>
    </lineage>
</organism>
<comment type="similarity">
    <text evidence="7 8">Belongs to the PINc/VapC protein family.</text>
</comment>
<comment type="caution">
    <text evidence="10">The sequence shown here is derived from an EMBL/GenBank/DDBJ whole genome shotgun (WGS) entry which is preliminary data.</text>
</comment>
<keyword evidence="8" id="KW-0800">Toxin</keyword>
<dbReference type="RefSeq" id="WP_260347811.1">
    <property type="nucleotide sequence ID" value="NZ_JAOAOS010000001.1"/>
</dbReference>
<dbReference type="CDD" id="cd18745">
    <property type="entry name" value="PIN_VapC4-5_FitB-like"/>
    <property type="match status" value="1"/>
</dbReference>
<keyword evidence="5 8" id="KW-0378">Hydrolase</keyword>
<dbReference type="EC" id="3.1.-.-" evidence="8"/>
<sequence>MTKWLLDTNAVIALVTRRSEPLLRRVEAAEPGALAVCSIVAHELYFGAYRSQKVEFNLETLRLLFTDLEILDLDREDARAAGEIRAALARRGTPIGPYDLLIAGQALARGLPLVTNNTAEFERVAGLRLEDWTRD</sequence>
<dbReference type="InterPro" id="IPR002716">
    <property type="entry name" value="PIN_dom"/>
</dbReference>
<keyword evidence="4 8" id="KW-0479">Metal-binding</keyword>
<dbReference type="Pfam" id="PF01850">
    <property type="entry name" value="PIN"/>
    <property type="match status" value="1"/>
</dbReference>
<reference evidence="11" key="1">
    <citation type="journal article" date="2019" name="Int. J. Syst. Evol. Microbiol.">
        <title>The Global Catalogue of Microorganisms (GCM) 10K type strain sequencing project: providing services to taxonomists for standard genome sequencing and annotation.</title>
        <authorList>
            <consortium name="The Broad Institute Genomics Platform"/>
            <consortium name="The Broad Institute Genome Sequencing Center for Infectious Disease"/>
            <person name="Wu L."/>
            <person name="Ma J."/>
        </authorList>
    </citation>
    <scope>NUCLEOTIDE SEQUENCE [LARGE SCALE GENOMIC DNA]</scope>
    <source>
        <strain evidence="11">CGMCC 1.15643</strain>
    </source>
</reference>
<keyword evidence="6 8" id="KW-0460">Magnesium</keyword>
<comment type="cofactor">
    <cofactor evidence="1 8">
        <name>Mg(2+)</name>
        <dbReference type="ChEBI" id="CHEBI:18420"/>
    </cofactor>
</comment>
<accession>A0ABW0EZU1</accession>
<dbReference type="EMBL" id="JBHSLI010000001">
    <property type="protein sequence ID" value="MFC5291721.1"/>
    <property type="molecule type" value="Genomic_DNA"/>
</dbReference>
<evidence type="ECO:0000256" key="8">
    <source>
        <dbReference type="HAMAP-Rule" id="MF_00265"/>
    </source>
</evidence>
<keyword evidence="2 8" id="KW-1277">Toxin-antitoxin system</keyword>
<protein>
    <recommendedName>
        <fullName evidence="8">Ribonuclease VapC</fullName>
        <shortName evidence="8">RNase VapC</shortName>
        <ecNumber evidence="8">3.1.-.-</ecNumber>
    </recommendedName>
    <alternativeName>
        <fullName evidence="8">Toxin VapC</fullName>
    </alternativeName>
</protein>
<keyword evidence="3 8" id="KW-0540">Nuclease</keyword>
<evidence type="ECO:0000256" key="1">
    <source>
        <dbReference type="ARBA" id="ARBA00001946"/>
    </source>
</evidence>
<dbReference type="InterPro" id="IPR050556">
    <property type="entry name" value="Type_II_TA_system_RNase"/>
</dbReference>
<keyword evidence="11" id="KW-1185">Reference proteome</keyword>
<gene>
    <name evidence="8" type="primary">vapC</name>
    <name evidence="10" type="ORF">ACFPK2_01815</name>
</gene>
<evidence type="ECO:0000256" key="6">
    <source>
        <dbReference type="ARBA" id="ARBA00022842"/>
    </source>
</evidence>
<dbReference type="InterPro" id="IPR029060">
    <property type="entry name" value="PIN-like_dom_sf"/>
</dbReference>
<feature type="binding site" evidence="8">
    <location>
        <position position="99"/>
    </location>
    <ligand>
        <name>Mg(2+)</name>
        <dbReference type="ChEBI" id="CHEBI:18420"/>
    </ligand>
</feature>
<evidence type="ECO:0000256" key="3">
    <source>
        <dbReference type="ARBA" id="ARBA00022722"/>
    </source>
</evidence>
<evidence type="ECO:0000256" key="2">
    <source>
        <dbReference type="ARBA" id="ARBA00022649"/>
    </source>
</evidence>
<proteinExistence type="inferred from homology"/>
<dbReference type="HAMAP" id="MF_00265">
    <property type="entry name" value="VapC_Nob1"/>
    <property type="match status" value="1"/>
</dbReference>
<dbReference type="InterPro" id="IPR022907">
    <property type="entry name" value="VapC_family"/>
</dbReference>
<feature type="domain" description="PIN" evidence="9">
    <location>
        <begin position="5"/>
        <end position="126"/>
    </location>
</feature>
<comment type="function">
    <text evidence="8">Toxic component of a toxin-antitoxin (TA) system. An RNase.</text>
</comment>
<dbReference type="PANTHER" id="PTHR33653:SF1">
    <property type="entry name" value="RIBONUCLEASE VAPC2"/>
    <property type="match status" value="1"/>
</dbReference>
<evidence type="ECO:0000256" key="4">
    <source>
        <dbReference type="ARBA" id="ARBA00022723"/>
    </source>
</evidence>
<evidence type="ECO:0000313" key="10">
    <source>
        <dbReference type="EMBL" id="MFC5291721.1"/>
    </source>
</evidence>
<name>A0ABW0EZU1_9HYPH</name>
<evidence type="ECO:0000256" key="5">
    <source>
        <dbReference type="ARBA" id="ARBA00022801"/>
    </source>
</evidence>
<feature type="binding site" evidence="8">
    <location>
        <position position="7"/>
    </location>
    <ligand>
        <name>Mg(2+)</name>
        <dbReference type="ChEBI" id="CHEBI:18420"/>
    </ligand>
</feature>
<evidence type="ECO:0000259" key="9">
    <source>
        <dbReference type="Pfam" id="PF01850"/>
    </source>
</evidence>
<dbReference type="PANTHER" id="PTHR33653">
    <property type="entry name" value="RIBONUCLEASE VAPC2"/>
    <property type="match status" value="1"/>
</dbReference>
<dbReference type="Gene3D" id="3.40.50.1010">
    <property type="entry name" value="5'-nuclease"/>
    <property type="match status" value="1"/>
</dbReference>
<evidence type="ECO:0000313" key="11">
    <source>
        <dbReference type="Proteomes" id="UP001595976"/>
    </source>
</evidence>
<dbReference type="SUPFAM" id="SSF88723">
    <property type="entry name" value="PIN domain-like"/>
    <property type="match status" value="1"/>
</dbReference>
<evidence type="ECO:0000256" key="7">
    <source>
        <dbReference type="ARBA" id="ARBA00038093"/>
    </source>
</evidence>
<dbReference type="Proteomes" id="UP001595976">
    <property type="component" value="Unassembled WGS sequence"/>
</dbReference>